<dbReference type="GO" id="GO:0005794">
    <property type="term" value="C:Golgi apparatus"/>
    <property type="evidence" value="ECO:0007669"/>
    <property type="project" value="TreeGrafter"/>
</dbReference>
<gene>
    <name evidence="4" type="ORF">Sradi_0545700</name>
</gene>
<sequence>MEDMDRTVAFTKALMRWAKWVESDVDPYKTKVFFRGVSPAHYRGEEWNAPGVTNCSNEARPMTGSSYPGGEPLASRIVKDVLSSNTTSVHLLDITTLSQLRKDGHPSTHNGFKGMDPPGALLESPTHGTTSSTRSYFNKIRQGTAPTPPTTLLQTTCRK</sequence>
<name>A0AAW2VLU5_SESRA</name>
<feature type="compositionally biased region" description="Low complexity" evidence="2">
    <location>
        <begin position="150"/>
        <end position="159"/>
    </location>
</feature>
<proteinExistence type="inferred from homology"/>
<dbReference type="PANTHER" id="PTHR32285:SF36">
    <property type="entry name" value="PROTEIN TRICHOME BIREFRINGENCE-LIKE 38"/>
    <property type="match status" value="1"/>
</dbReference>
<comment type="similarity">
    <text evidence="1">Belongs to the PC-esterase family. TBL subfamily.</text>
</comment>
<comment type="caution">
    <text evidence="4">The sequence shown here is derived from an EMBL/GenBank/DDBJ whole genome shotgun (WGS) entry which is preliminary data.</text>
</comment>
<evidence type="ECO:0000313" key="4">
    <source>
        <dbReference type="EMBL" id="KAL0429197.1"/>
    </source>
</evidence>
<protein>
    <submittedName>
        <fullName evidence="4">Protein trichome birefringence-like 37</fullName>
    </submittedName>
</protein>
<dbReference type="Pfam" id="PF13839">
    <property type="entry name" value="PC-Esterase"/>
    <property type="match status" value="1"/>
</dbReference>
<reference evidence="4" key="1">
    <citation type="submission" date="2020-06" db="EMBL/GenBank/DDBJ databases">
        <authorList>
            <person name="Li T."/>
            <person name="Hu X."/>
            <person name="Zhang T."/>
            <person name="Song X."/>
            <person name="Zhang H."/>
            <person name="Dai N."/>
            <person name="Sheng W."/>
            <person name="Hou X."/>
            <person name="Wei L."/>
        </authorList>
    </citation>
    <scope>NUCLEOTIDE SEQUENCE</scope>
    <source>
        <strain evidence="4">G02</strain>
        <tissue evidence="4">Leaf</tissue>
    </source>
</reference>
<feature type="domain" description="Trichome birefringence-like C-terminal" evidence="3">
    <location>
        <begin position="2"/>
        <end position="113"/>
    </location>
</feature>
<dbReference type="AlphaFoldDB" id="A0AAW2VLU5"/>
<dbReference type="EMBL" id="JACGWJ010000003">
    <property type="protein sequence ID" value="KAL0429197.1"/>
    <property type="molecule type" value="Genomic_DNA"/>
</dbReference>
<organism evidence="4">
    <name type="scientific">Sesamum radiatum</name>
    <name type="common">Black benniseed</name>
    <dbReference type="NCBI Taxonomy" id="300843"/>
    <lineage>
        <taxon>Eukaryota</taxon>
        <taxon>Viridiplantae</taxon>
        <taxon>Streptophyta</taxon>
        <taxon>Embryophyta</taxon>
        <taxon>Tracheophyta</taxon>
        <taxon>Spermatophyta</taxon>
        <taxon>Magnoliopsida</taxon>
        <taxon>eudicotyledons</taxon>
        <taxon>Gunneridae</taxon>
        <taxon>Pentapetalae</taxon>
        <taxon>asterids</taxon>
        <taxon>lamiids</taxon>
        <taxon>Lamiales</taxon>
        <taxon>Pedaliaceae</taxon>
        <taxon>Sesamum</taxon>
    </lineage>
</organism>
<dbReference type="PANTHER" id="PTHR32285">
    <property type="entry name" value="PROTEIN TRICHOME BIREFRINGENCE-LIKE 9-RELATED"/>
    <property type="match status" value="1"/>
</dbReference>
<dbReference type="InterPro" id="IPR026057">
    <property type="entry name" value="TBL_C"/>
</dbReference>
<accession>A0AAW2VLU5</accession>
<dbReference type="InterPro" id="IPR029962">
    <property type="entry name" value="TBL"/>
</dbReference>
<dbReference type="GO" id="GO:0016413">
    <property type="term" value="F:O-acetyltransferase activity"/>
    <property type="evidence" value="ECO:0007669"/>
    <property type="project" value="InterPro"/>
</dbReference>
<feature type="region of interest" description="Disordered" evidence="2">
    <location>
        <begin position="140"/>
        <end position="159"/>
    </location>
</feature>
<evidence type="ECO:0000256" key="1">
    <source>
        <dbReference type="ARBA" id="ARBA00007727"/>
    </source>
</evidence>
<reference evidence="4" key="2">
    <citation type="journal article" date="2024" name="Plant">
        <title>Genomic evolution and insights into agronomic trait innovations of Sesamum species.</title>
        <authorList>
            <person name="Miao H."/>
            <person name="Wang L."/>
            <person name="Qu L."/>
            <person name="Liu H."/>
            <person name="Sun Y."/>
            <person name="Le M."/>
            <person name="Wang Q."/>
            <person name="Wei S."/>
            <person name="Zheng Y."/>
            <person name="Lin W."/>
            <person name="Duan Y."/>
            <person name="Cao H."/>
            <person name="Xiong S."/>
            <person name="Wang X."/>
            <person name="Wei L."/>
            <person name="Li C."/>
            <person name="Ma Q."/>
            <person name="Ju M."/>
            <person name="Zhao R."/>
            <person name="Li G."/>
            <person name="Mu C."/>
            <person name="Tian Q."/>
            <person name="Mei H."/>
            <person name="Zhang T."/>
            <person name="Gao T."/>
            <person name="Zhang H."/>
        </authorList>
    </citation>
    <scope>NUCLEOTIDE SEQUENCE</scope>
    <source>
        <strain evidence="4">G02</strain>
    </source>
</reference>
<evidence type="ECO:0000259" key="3">
    <source>
        <dbReference type="Pfam" id="PF13839"/>
    </source>
</evidence>
<evidence type="ECO:0000256" key="2">
    <source>
        <dbReference type="SAM" id="MobiDB-lite"/>
    </source>
</evidence>